<dbReference type="Proteomes" id="UP000014760">
    <property type="component" value="Unassembled WGS sequence"/>
</dbReference>
<evidence type="ECO:0000313" key="10">
    <source>
        <dbReference type="EMBL" id="ELU12498.1"/>
    </source>
</evidence>
<sequence>MAGSRCHPQWLTFLGLILIYFTDNYVECGCPNIATHKFAQQKTDFGGNNFTKASAAVDGVTNSDFQAQSCSCTATYGANADPWWALDLGQRMRIDRVVLHNRGDCCGERLHNIHVGISDSDPGVVDPNPSNYELIAYHNESAGAILTIDCNISAAMGRYLIIQIIGPDEVVTLCEVEVYEADACCMDFPIANMECKDCALGIQCPSTVLGLSKQCLTFDSFLPSVHRIPQHGWAFYRVAGYSGIRTTQCRSQETIDGFRIKSVGWQTE</sequence>
<keyword evidence="4" id="KW-0479">Metal-binding</keyword>
<feature type="signal peptide" evidence="8">
    <location>
        <begin position="1"/>
        <end position="28"/>
    </location>
</feature>
<dbReference type="GO" id="GO:0042806">
    <property type="term" value="F:fucose binding"/>
    <property type="evidence" value="ECO:0007669"/>
    <property type="project" value="UniProtKB-ARBA"/>
</dbReference>
<reference evidence="12" key="1">
    <citation type="submission" date="2012-12" db="EMBL/GenBank/DDBJ databases">
        <authorList>
            <person name="Hellsten U."/>
            <person name="Grimwood J."/>
            <person name="Chapman J.A."/>
            <person name="Shapiro H."/>
            <person name="Aerts A."/>
            <person name="Otillar R.P."/>
            <person name="Terry A.Y."/>
            <person name="Boore J.L."/>
            <person name="Simakov O."/>
            <person name="Marletaz F."/>
            <person name="Cho S.-J."/>
            <person name="Edsinger-Gonzales E."/>
            <person name="Havlak P."/>
            <person name="Kuo D.-H."/>
            <person name="Larsson T."/>
            <person name="Lv J."/>
            <person name="Arendt D."/>
            <person name="Savage R."/>
            <person name="Osoegawa K."/>
            <person name="de Jong P."/>
            <person name="Lindberg D.R."/>
            <person name="Seaver E.C."/>
            <person name="Weisblat D.A."/>
            <person name="Putnam N.H."/>
            <person name="Grigoriev I.V."/>
            <person name="Rokhsar D.S."/>
        </authorList>
    </citation>
    <scope>NUCLEOTIDE SEQUENCE</scope>
    <source>
        <strain evidence="12">I ESC-2004</strain>
    </source>
</reference>
<evidence type="ECO:0000256" key="6">
    <source>
        <dbReference type="ARBA" id="ARBA00022837"/>
    </source>
</evidence>
<dbReference type="PANTHER" id="PTHR45713">
    <property type="entry name" value="FTP DOMAIN-CONTAINING PROTEIN"/>
    <property type="match status" value="1"/>
</dbReference>
<evidence type="ECO:0000313" key="12">
    <source>
        <dbReference type="Proteomes" id="UP000014760"/>
    </source>
</evidence>
<evidence type="ECO:0000256" key="8">
    <source>
        <dbReference type="SAM" id="SignalP"/>
    </source>
</evidence>
<evidence type="ECO:0000313" key="11">
    <source>
        <dbReference type="EnsemblMetazoa" id="CapteP214825"/>
    </source>
</evidence>
<comment type="function">
    <text evidence="1">Acts as a defensive agent. Recognizes blood group fucosylated oligosaccharides including A, B, H and Lewis B-type antigens. Does not recognize Lewis A antigen and has low affinity for monovalent haptens.</text>
</comment>
<comment type="similarity">
    <text evidence="2">Belongs to the fucolectin family.</text>
</comment>
<dbReference type="GO" id="GO:0001868">
    <property type="term" value="P:regulation of complement activation, lectin pathway"/>
    <property type="evidence" value="ECO:0007669"/>
    <property type="project" value="UniProtKB-ARBA"/>
</dbReference>
<dbReference type="EnsemblMetazoa" id="CapteT214825">
    <property type="protein sequence ID" value="CapteP214825"/>
    <property type="gene ID" value="CapteG214825"/>
</dbReference>
<dbReference type="HOGENOM" id="CLU_1039148_0_0_1"/>
<organism evidence="10">
    <name type="scientific">Capitella teleta</name>
    <name type="common">Polychaete worm</name>
    <dbReference type="NCBI Taxonomy" id="283909"/>
    <lineage>
        <taxon>Eukaryota</taxon>
        <taxon>Metazoa</taxon>
        <taxon>Spiralia</taxon>
        <taxon>Lophotrochozoa</taxon>
        <taxon>Annelida</taxon>
        <taxon>Polychaeta</taxon>
        <taxon>Sedentaria</taxon>
        <taxon>Scolecida</taxon>
        <taxon>Capitellidae</taxon>
        <taxon>Capitella</taxon>
    </lineage>
</organism>
<name>R7V0X7_CAPTE</name>
<proteinExistence type="inferred from homology"/>
<dbReference type="GO" id="GO:0010185">
    <property type="term" value="P:regulation of cellular defense response"/>
    <property type="evidence" value="ECO:0007669"/>
    <property type="project" value="UniProtKB-ARBA"/>
</dbReference>
<dbReference type="STRING" id="283909.R7V0X7"/>
<evidence type="ECO:0000256" key="3">
    <source>
        <dbReference type="ARBA" id="ARBA00011233"/>
    </source>
</evidence>
<evidence type="ECO:0000256" key="4">
    <source>
        <dbReference type="ARBA" id="ARBA00022723"/>
    </source>
</evidence>
<dbReference type="OMA" id="MLITWMW"/>
<evidence type="ECO:0000259" key="9">
    <source>
        <dbReference type="SMART" id="SM00607"/>
    </source>
</evidence>
<reference evidence="10 12" key="2">
    <citation type="journal article" date="2013" name="Nature">
        <title>Insights into bilaterian evolution from three spiralian genomes.</title>
        <authorList>
            <person name="Simakov O."/>
            <person name="Marletaz F."/>
            <person name="Cho S.J."/>
            <person name="Edsinger-Gonzales E."/>
            <person name="Havlak P."/>
            <person name="Hellsten U."/>
            <person name="Kuo D.H."/>
            <person name="Larsson T."/>
            <person name="Lv J."/>
            <person name="Arendt D."/>
            <person name="Savage R."/>
            <person name="Osoegawa K."/>
            <person name="de Jong P."/>
            <person name="Grimwood J."/>
            <person name="Chapman J.A."/>
            <person name="Shapiro H."/>
            <person name="Aerts A."/>
            <person name="Otillar R.P."/>
            <person name="Terry A.Y."/>
            <person name="Boore J.L."/>
            <person name="Grigoriev I.V."/>
            <person name="Lindberg D.R."/>
            <person name="Seaver E.C."/>
            <person name="Weisblat D.A."/>
            <person name="Putnam N.H."/>
            <person name="Rokhsar D.S."/>
        </authorList>
    </citation>
    <scope>NUCLEOTIDE SEQUENCE</scope>
    <source>
        <strain evidence="10 12">I ESC-2004</strain>
    </source>
</reference>
<dbReference type="OrthoDB" id="6158912at2759"/>
<dbReference type="GO" id="GO:0046872">
    <property type="term" value="F:metal ion binding"/>
    <property type="evidence" value="ECO:0007669"/>
    <property type="project" value="UniProtKB-KW"/>
</dbReference>
<dbReference type="SUPFAM" id="SSF49785">
    <property type="entry name" value="Galactose-binding domain-like"/>
    <property type="match status" value="1"/>
</dbReference>
<feature type="domain" description="Fucolectin tachylectin-4 pentraxin-1" evidence="9">
    <location>
        <begin position="30"/>
        <end position="187"/>
    </location>
</feature>
<evidence type="ECO:0000256" key="5">
    <source>
        <dbReference type="ARBA" id="ARBA00022734"/>
    </source>
</evidence>
<dbReference type="InterPro" id="IPR008979">
    <property type="entry name" value="Galactose-bd-like_sf"/>
</dbReference>
<dbReference type="InterPro" id="IPR006585">
    <property type="entry name" value="FTP1"/>
</dbReference>
<keyword evidence="12" id="KW-1185">Reference proteome</keyword>
<keyword evidence="7" id="KW-1015">Disulfide bond</keyword>
<dbReference type="Gene3D" id="2.60.120.260">
    <property type="entry name" value="Galactose-binding domain-like"/>
    <property type="match status" value="1"/>
</dbReference>
<dbReference type="EMBL" id="AMQN01005385">
    <property type="status" value="NOT_ANNOTATED_CDS"/>
    <property type="molecule type" value="Genomic_DNA"/>
</dbReference>
<comment type="subunit">
    <text evidence="3">Homotrimer.</text>
</comment>
<reference evidence="11" key="3">
    <citation type="submission" date="2015-06" db="UniProtKB">
        <authorList>
            <consortium name="EnsemblMetazoa"/>
        </authorList>
    </citation>
    <scope>IDENTIFICATION</scope>
</reference>
<evidence type="ECO:0000256" key="1">
    <source>
        <dbReference type="ARBA" id="ARBA00002219"/>
    </source>
</evidence>
<dbReference type="InterPro" id="IPR051941">
    <property type="entry name" value="BG_Antigen-Binding_Lectin"/>
</dbReference>
<dbReference type="Pfam" id="PF22633">
    <property type="entry name" value="F5_F8_type_C_2"/>
    <property type="match status" value="1"/>
</dbReference>
<keyword evidence="6" id="KW-0106">Calcium</keyword>
<accession>R7V0X7</accession>
<dbReference type="AlphaFoldDB" id="R7V0X7"/>
<dbReference type="PANTHER" id="PTHR45713:SF6">
    <property type="entry name" value="F5_8 TYPE C DOMAIN-CONTAINING PROTEIN"/>
    <property type="match status" value="1"/>
</dbReference>
<keyword evidence="8" id="KW-0732">Signal</keyword>
<dbReference type="EMBL" id="KB295903">
    <property type="protein sequence ID" value="ELU12498.1"/>
    <property type="molecule type" value="Genomic_DNA"/>
</dbReference>
<evidence type="ECO:0000256" key="2">
    <source>
        <dbReference type="ARBA" id="ARBA00010147"/>
    </source>
</evidence>
<gene>
    <name evidence="10" type="ORF">CAPTEDRAFT_214825</name>
</gene>
<feature type="chain" id="PRO_5008788592" description="Fucolectin tachylectin-4 pentraxin-1 domain-containing protein" evidence="8">
    <location>
        <begin position="29"/>
        <end position="268"/>
    </location>
</feature>
<evidence type="ECO:0000256" key="7">
    <source>
        <dbReference type="ARBA" id="ARBA00023157"/>
    </source>
</evidence>
<protein>
    <recommendedName>
        <fullName evidence="9">Fucolectin tachylectin-4 pentraxin-1 domain-containing protein</fullName>
    </recommendedName>
</protein>
<keyword evidence="5" id="KW-0430">Lectin</keyword>
<dbReference type="SMART" id="SM00607">
    <property type="entry name" value="FTP"/>
    <property type="match status" value="1"/>
</dbReference>